<evidence type="ECO:0008006" key="4">
    <source>
        <dbReference type="Google" id="ProtNLM"/>
    </source>
</evidence>
<keyword evidence="3" id="KW-1185">Reference proteome</keyword>
<sequence length="206" mass="22743">MLKSLFNSPQQRLIKAIQSGDPDKVARLLPKLAPDDLCAPDDDGVHALEHALQADTVRILTLLLNKTASPLPAGRCGTPLIVLALQYEDSLPRINALLQAGEDANLSHEGQPLLHHCARYCTPQRLMVHVSRLLEYGADINAADEAGMTLMEKLMPRGDQALLQFLIQSGAECEEAWLEQLDDQALAAQLRRIREDLRIRQMMLGG</sequence>
<dbReference type="PROSITE" id="PS50088">
    <property type="entry name" value="ANK_REPEAT"/>
    <property type="match status" value="1"/>
</dbReference>
<dbReference type="SUPFAM" id="SSF48403">
    <property type="entry name" value="Ankyrin repeat"/>
    <property type="match status" value="1"/>
</dbReference>
<dbReference type="RefSeq" id="WP_209286533.1">
    <property type="nucleotide sequence ID" value="NZ_JACVEW010000004.1"/>
</dbReference>
<evidence type="ECO:0000256" key="1">
    <source>
        <dbReference type="PROSITE-ProRule" id="PRU00023"/>
    </source>
</evidence>
<name>A0ABS3Z869_9GAMM</name>
<comment type="caution">
    <text evidence="2">The sequence shown here is derived from an EMBL/GenBank/DDBJ whole genome shotgun (WGS) entry which is preliminary data.</text>
</comment>
<dbReference type="PANTHER" id="PTHR46224:SF64">
    <property type="entry name" value="IQ MOTIF AND ANKYRIN REPEAT DOMAIN-CONTAINING PROTEIN 1"/>
    <property type="match status" value="1"/>
</dbReference>
<feature type="repeat" description="ANK" evidence="1">
    <location>
        <begin position="109"/>
        <end position="145"/>
    </location>
</feature>
<dbReference type="InterPro" id="IPR002110">
    <property type="entry name" value="Ankyrin_rpt"/>
</dbReference>
<dbReference type="Proteomes" id="UP000810171">
    <property type="component" value="Unassembled WGS sequence"/>
</dbReference>
<dbReference type="InterPro" id="IPR036770">
    <property type="entry name" value="Ankyrin_rpt-contain_sf"/>
</dbReference>
<evidence type="ECO:0000313" key="2">
    <source>
        <dbReference type="EMBL" id="MBP0047921.1"/>
    </source>
</evidence>
<dbReference type="InterPro" id="IPR051616">
    <property type="entry name" value="Cul2-RING_E3_ligase_SR"/>
</dbReference>
<accession>A0ABS3Z869</accession>
<dbReference type="Gene3D" id="1.25.40.20">
    <property type="entry name" value="Ankyrin repeat-containing domain"/>
    <property type="match status" value="1"/>
</dbReference>
<reference evidence="2 3" key="1">
    <citation type="submission" date="2020-09" db="EMBL/GenBank/DDBJ databases">
        <authorList>
            <person name="Tanuku N.R.S."/>
        </authorList>
    </citation>
    <scope>NUCLEOTIDE SEQUENCE [LARGE SCALE GENOMIC DNA]</scope>
    <source>
        <strain evidence="2 3">AK62</strain>
    </source>
</reference>
<organism evidence="2 3">
    <name type="scientific">Marinobacterium alkalitolerans</name>
    <dbReference type="NCBI Taxonomy" id="1542925"/>
    <lineage>
        <taxon>Bacteria</taxon>
        <taxon>Pseudomonadati</taxon>
        <taxon>Pseudomonadota</taxon>
        <taxon>Gammaproteobacteria</taxon>
        <taxon>Oceanospirillales</taxon>
        <taxon>Oceanospirillaceae</taxon>
        <taxon>Marinobacterium</taxon>
    </lineage>
</organism>
<protein>
    <recommendedName>
        <fullName evidence="4">Ankyrin</fullName>
    </recommendedName>
</protein>
<keyword evidence="1" id="KW-0040">ANK repeat</keyword>
<dbReference type="PANTHER" id="PTHR46224">
    <property type="entry name" value="ANKYRIN REPEAT FAMILY PROTEIN"/>
    <property type="match status" value="1"/>
</dbReference>
<dbReference type="EMBL" id="JACVEW010000004">
    <property type="protein sequence ID" value="MBP0047921.1"/>
    <property type="molecule type" value="Genomic_DNA"/>
</dbReference>
<evidence type="ECO:0000313" key="3">
    <source>
        <dbReference type="Proteomes" id="UP000810171"/>
    </source>
</evidence>
<gene>
    <name evidence="2" type="ORF">H9C73_04175</name>
</gene>
<proteinExistence type="predicted"/>